<protein>
    <submittedName>
        <fullName evidence="1">Uncharacterized protein</fullName>
    </submittedName>
</protein>
<sequence>MAKLYLATRKYSMAMKNVQQAKFLGDLNHFSAWLTRTKTLIVGEDIPNTLNEAEQLLTQHQTIKEEIDRYDPDYTQMKEYGHRVIRDADTTNS</sequence>
<evidence type="ECO:0000313" key="2">
    <source>
        <dbReference type="Proteomes" id="UP000663889"/>
    </source>
</evidence>
<name>A0A815QJH7_9BILA</name>
<comment type="caution">
    <text evidence="1">The sequence shown here is derived from an EMBL/GenBank/DDBJ whole genome shotgun (WGS) entry which is preliminary data.</text>
</comment>
<accession>A0A815QJH7</accession>
<dbReference type="EMBL" id="CAJNOU010005013">
    <property type="protein sequence ID" value="CAF1463269.1"/>
    <property type="molecule type" value="Genomic_DNA"/>
</dbReference>
<dbReference type="InterPro" id="IPR002017">
    <property type="entry name" value="Spectrin_repeat"/>
</dbReference>
<dbReference type="Pfam" id="PF00435">
    <property type="entry name" value="Spectrin"/>
    <property type="match status" value="1"/>
</dbReference>
<reference evidence="1" key="1">
    <citation type="submission" date="2021-02" db="EMBL/GenBank/DDBJ databases">
        <authorList>
            <person name="Nowell W R."/>
        </authorList>
    </citation>
    <scope>NUCLEOTIDE SEQUENCE</scope>
</reference>
<evidence type="ECO:0000313" key="1">
    <source>
        <dbReference type="EMBL" id="CAF1463269.1"/>
    </source>
</evidence>
<dbReference type="Proteomes" id="UP000663889">
    <property type="component" value="Unassembled WGS sequence"/>
</dbReference>
<proteinExistence type="predicted"/>
<dbReference type="Gene3D" id="1.20.58.60">
    <property type="match status" value="1"/>
</dbReference>
<dbReference type="AlphaFoldDB" id="A0A815QJH7"/>
<gene>
    <name evidence="1" type="ORF">SEV965_LOCUS34273</name>
</gene>
<dbReference type="SUPFAM" id="SSF46966">
    <property type="entry name" value="Spectrin repeat"/>
    <property type="match status" value="1"/>
</dbReference>
<organism evidence="1 2">
    <name type="scientific">Rotaria sordida</name>
    <dbReference type="NCBI Taxonomy" id="392033"/>
    <lineage>
        <taxon>Eukaryota</taxon>
        <taxon>Metazoa</taxon>
        <taxon>Spiralia</taxon>
        <taxon>Gnathifera</taxon>
        <taxon>Rotifera</taxon>
        <taxon>Eurotatoria</taxon>
        <taxon>Bdelloidea</taxon>
        <taxon>Philodinida</taxon>
        <taxon>Philodinidae</taxon>
        <taxon>Rotaria</taxon>
    </lineage>
</organism>